<protein>
    <recommendedName>
        <fullName evidence="10">3-isopropylmalate dehydratase small subunit</fullName>
        <ecNumber evidence="10">4.2.1.33</ecNumber>
    </recommendedName>
    <alternativeName>
        <fullName evidence="10">Alpha-IPM isomerase</fullName>
        <shortName evidence="10">IPMI</shortName>
    </alternativeName>
    <alternativeName>
        <fullName evidence="10">Isopropylmalate isomerase</fullName>
    </alternativeName>
</protein>
<dbReference type="UniPathway" id="UPA00048">
    <property type="reaction ID" value="UER00071"/>
</dbReference>
<dbReference type="GO" id="GO:0009098">
    <property type="term" value="P:L-leucine biosynthetic process"/>
    <property type="evidence" value="ECO:0007669"/>
    <property type="project" value="UniProtKB-UniRule"/>
</dbReference>
<dbReference type="InterPro" id="IPR050075">
    <property type="entry name" value="LeuD"/>
</dbReference>
<evidence type="ECO:0000259" key="11">
    <source>
        <dbReference type="Pfam" id="PF00694"/>
    </source>
</evidence>
<evidence type="ECO:0000313" key="12">
    <source>
        <dbReference type="EMBL" id="TKB56148.1"/>
    </source>
</evidence>
<dbReference type="FunFam" id="3.20.19.10:FF:000003">
    <property type="entry name" value="3-isopropylmalate dehydratase small subunit"/>
    <property type="match status" value="1"/>
</dbReference>
<name>A0A4U1BPL4_9GAMM</name>
<dbReference type="HAMAP" id="MF_01031">
    <property type="entry name" value="LeuD_type1"/>
    <property type="match status" value="1"/>
</dbReference>
<comment type="pathway">
    <text evidence="3 10">Amino-acid biosynthesis; L-leucine biosynthesis; L-leucine from 3-methyl-2-oxobutanoate: step 2/4.</text>
</comment>
<dbReference type="PANTHER" id="PTHR43345:SF5">
    <property type="entry name" value="3-ISOPROPYLMALATE DEHYDRATASE SMALL SUBUNIT"/>
    <property type="match status" value="1"/>
</dbReference>
<evidence type="ECO:0000256" key="7">
    <source>
        <dbReference type="ARBA" id="ARBA00022605"/>
    </source>
</evidence>
<dbReference type="Gene3D" id="3.20.19.10">
    <property type="entry name" value="Aconitase, domain 4"/>
    <property type="match status" value="1"/>
</dbReference>
<comment type="similarity">
    <text evidence="4 10">Belongs to the LeuD family. LeuD type 1 subfamily.</text>
</comment>
<evidence type="ECO:0000256" key="1">
    <source>
        <dbReference type="ARBA" id="ARBA00000491"/>
    </source>
</evidence>
<evidence type="ECO:0000256" key="6">
    <source>
        <dbReference type="ARBA" id="ARBA00022430"/>
    </source>
</evidence>
<dbReference type="PANTHER" id="PTHR43345">
    <property type="entry name" value="3-ISOPROPYLMALATE DEHYDRATASE SMALL SUBUNIT 2-RELATED-RELATED"/>
    <property type="match status" value="1"/>
</dbReference>
<dbReference type="InterPro" id="IPR000573">
    <property type="entry name" value="AconitaseA/IPMdHydase_ssu_swvl"/>
</dbReference>
<dbReference type="NCBIfam" id="NF002458">
    <property type="entry name" value="PRK01641.1"/>
    <property type="match status" value="1"/>
</dbReference>
<evidence type="ECO:0000256" key="3">
    <source>
        <dbReference type="ARBA" id="ARBA00004729"/>
    </source>
</evidence>
<dbReference type="InterPro" id="IPR004431">
    <property type="entry name" value="3-IsopropMal_deHydase_ssu"/>
</dbReference>
<evidence type="ECO:0000256" key="10">
    <source>
        <dbReference type="HAMAP-Rule" id="MF_01031"/>
    </source>
</evidence>
<gene>
    <name evidence="10 12" type="primary">leuD</name>
    <name evidence="12" type="ORF">FCL42_08005</name>
</gene>
<evidence type="ECO:0000313" key="13">
    <source>
        <dbReference type="Proteomes" id="UP000305675"/>
    </source>
</evidence>
<dbReference type="Pfam" id="PF00694">
    <property type="entry name" value="Aconitase_C"/>
    <property type="match status" value="1"/>
</dbReference>
<dbReference type="InterPro" id="IPR015928">
    <property type="entry name" value="Aconitase/3IPM_dehydase_swvl"/>
</dbReference>
<dbReference type="OrthoDB" id="9777465at2"/>
<dbReference type="NCBIfam" id="TIGR00171">
    <property type="entry name" value="leuD"/>
    <property type="match status" value="1"/>
</dbReference>
<reference evidence="12 13" key="1">
    <citation type="submission" date="2019-04" db="EMBL/GenBank/DDBJ databases">
        <authorList>
            <person name="Hwang J.C."/>
        </authorList>
    </citation>
    <scope>NUCLEOTIDE SEQUENCE [LARGE SCALE GENOMIC DNA]</scope>
    <source>
        <strain evidence="12 13">IMCC35002</strain>
    </source>
</reference>
<dbReference type="RefSeq" id="WP_136862877.1">
    <property type="nucleotide sequence ID" value="NZ_SWCJ01000004.1"/>
</dbReference>
<dbReference type="InterPro" id="IPR033940">
    <property type="entry name" value="IPMI_Swivel"/>
</dbReference>
<keyword evidence="7 10" id="KW-0028">Amino-acid biosynthesis</keyword>
<evidence type="ECO:0000256" key="9">
    <source>
        <dbReference type="ARBA" id="ARBA00023304"/>
    </source>
</evidence>
<evidence type="ECO:0000256" key="2">
    <source>
        <dbReference type="ARBA" id="ARBA00002695"/>
    </source>
</evidence>
<comment type="subunit">
    <text evidence="5 10">Heterodimer of LeuC and LeuD.</text>
</comment>
<accession>A0A4U1BPL4</accession>
<organism evidence="12 13">
    <name type="scientific">Ferrimonas aestuarii</name>
    <dbReference type="NCBI Taxonomy" id="2569539"/>
    <lineage>
        <taxon>Bacteria</taxon>
        <taxon>Pseudomonadati</taxon>
        <taxon>Pseudomonadota</taxon>
        <taxon>Gammaproteobacteria</taxon>
        <taxon>Alteromonadales</taxon>
        <taxon>Ferrimonadaceae</taxon>
        <taxon>Ferrimonas</taxon>
    </lineage>
</organism>
<dbReference type="CDD" id="cd01577">
    <property type="entry name" value="IPMI_Swivel"/>
    <property type="match status" value="1"/>
</dbReference>
<feature type="domain" description="Aconitase A/isopropylmalate dehydratase small subunit swivel" evidence="11">
    <location>
        <begin position="1"/>
        <end position="125"/>
    </location>
</feature>
<evidence type="ECO:0000256" key="8">
    <source>
        <dbReference type="ARBA" id="ARBA00023239"/>
    </source>
</evidence>
<evidence type="ECO:0000256" key="5">
    <source>
        <dbReference type="ARBA" id="ARBA00011271"/>
    </source>
</evidence>
<sequence>MKAFTQHQGTAAVLDRANIDTDQLIPKQFLAKVTRQGFGVHLFHDWRYLDHDGAEPNPEFILNQPPYDTATILIAGENFGCGSSREHAPWALADFGFRAIIAPSFADIFYQNAINNGLLPVTLDEVEVSALMIAAKEKPVTIDLAANVVRCGDFEMEFELDADARHNLLNGLDAIGLTLAHQAAIGEHEAQLPCWR</sequence>
<keyword evidence="6 10" id="KW-0432">Leucine biosynthesis</keyword>
<dbReference type="EMBL" id="SWCJ01000004">
    <property type="protein sequence ID" value="TKB56148.1"/>
    <property type="molecule type" value="Genomic_DNA"/>
</dbReference>
<dbReference type="GO" id="GO:0003861">
    <property type="term" value="F:3-isopropylmalate dehydratase activity"/>
    <property type="evidence" value="ECO:0007669"/>
    <property type="project" value="UniProtKB-UniRule"/>
</dbReference>
<keyword evidence="9 10" id="KW-0100">Branched-chain amino acid biosynthesis</keyword>
<comment type="catalytic activity">
    <reaction evidence="1 10">
        <text>(2R,3S)-3-isopropylmalate = (2S)-2-isopropylmalate</text>
        <dbReference type="Rhea" id="RHEA:32287"/>
        <dbReference type="ChEBI" id="CHEBI:1178"/>
        <dbReference type="ChEBI" id="CHEBI:35121"/>
        <dbReference type="EC" id="4.2.1.33"/>
    </reaction>
</comment>
<dbReference type="Proteomes" id="UP000305675">
    <property type="component" value="Unassembled WGS sequence"/>
</dbReference>
<comment type="function">
    <text evidence="2 10">Catalyzes the isomerization between 2-isopropylmalate and 3-isopropylmalate, via the formation of 2-isopropylmaleate.</text>
</comment>
<proteinExistence type="inferred from homology"/>
<evidence type="ECO:0000256" key="4">
    <source>
        <dbReference type="ARBA" id="ARBA00009845"/>
    </source>
</evidence>
<dbReference type="EC" id="4.2.1.33" evidence="10"/>
<keyword evidence="8 10" id="KW-0456">Lyase</keyword>
<dbReference type="GO" id="GO:0009316">
    <property type="term" value="C:3-isopropylmalate dehydratase complex"/>
    <property type="evidence" value="ECO:0007669"/>
    <property type="project" value="InterPro"/>
</dbReference>
<dbReference type="SUPFAM" id="SSF52016">
    <property type="entry name" value="LeuD/IlvD-like"/>
    <property type="match status" value="1"/>
</dbReference>
<keyword evidence="13" id="KW-1185">Reference proteome</keyword>
<dbReference type="AlphaFoldDB" id="A0A4U1BPL4"/>
<comment type="caution">
    <text evidence="12">The sequence shown here is derived from an EMBL/GenBank/DDBJ whole genome shotgun (WGS) entry which is preliminary data.</text>
</comment>